<evidence type="ECO:0000256" key="1">
    <source>
        <dbReference type="ARBA" id="ARBA00001931"/>
    </source>
</evidence>
<dbReference type="Pfam" id="PF01011">
    <property type="entry name" value="PQQ"/>
    <property type="match status" value="1"/>
</dbReference>
<dbReference type="Gene3D" id="2.140.10.10">
    <property type="entry name" value="Quinoprotein alcohol dehydrogenase-like superfamily"/>
    <property type="match status" value="2"/>
</dbReference>
<dbReference type="GO" id="GO:0009055">
    <property type="term" value="F:electron transfer activity"/>
    <property type="evidence" value="ECO:0007669"/>
    <property type="project" value="InterPro"/>
</dbReference>
<evidence type="ECO:0000256" key="2">
    <source>
        <dbReference type="ARBA" id="ARBA00008156"/>
    </source>
</evidence>
<comment type="similarity">
    <text evidence="2">Belongs to the bacterial PQQ dehydrogenase family.</text>
</comment>
<sequence>VHLVIFIFFSVLPNLVFSQGQQLFGAHCARCHAPIEIKRRLEEDWMGRSADQLFFSTRTKMPVESPGSLSQNQYLEIMDYMLDVADIERPNSPLSIDNLSQITLNSVKRSFSDNREVPWKNFAGELNAQRYAPIDQINKENVNNLEIAWRWKAENFGPLPEIRNVSMPIMRDGKVFLGAGATRNIVAIDAESGQTLWMWKPDEGERFVQAARKDSGKGVSYYEGSDGRRRVITVTPGYYLVSLNAETGRPDPEFGAGGWVDLTEGLRRAPDRDLDIGLTVPPLVVGDVIVVGSAHEISFRPPSKANVKGDVRGFDALTGKLLWTFHTIPEPNTFGYDTWHNDSARYTGNAGVWAPMSADENLGLVYLPVESATGDQYGGDRHGNNLYANCLIALDVNTGKIRWYFQLVHHDIWDYDNPAAPILADLPDGRSVVIQLTKQSFAYVFDRETGMPVWPIIEKEVPQTDVPGEWTSPTQPMPTLPLPYDRQGVSKEDLIDYTPEIREAIEKLLLTVRIGPLFTPPSLAQSPDGTRGTLSLPFATGGANWEGGAYDPNTGFLFIPSQTRVTIMELVNEPESSDIRFISGTSPPPKVFDIPVVKPPWGRITAIDLMSGQHKWMIANGDTPEYIRDNPALSDIQLPRTGKPARAGILVTDTLLFAGEGFGGDPVFRAHDKLTGEIIAEIELPATQAGPPSTYMINANQFIVMTVSDGKTPAELIALSLPRHR</sequence>
<evidence type="ECO:0000259" key="9">
    <source>
        <dbReference type="PROSITE" id="PS51007"/>
    </source>
</evidence>
<organism evidence="10">
    <name type="scientific">marine metagenome</name>
    <dbReference type="NCBI Taxonomy" id="408172"/>
    <lineage>
        <taxon>unclassified sequences</taxon>
        <taxon>metagenomes</taxon>
        <taxon>ecological metagenomes</taxon>
    </lineage>
</organism>
<dbReference type="SUPFAM" id="SSF46626">
    <property type="entry name" value="Cytochrome c"/>
    <property type="match status" value="1"/>
</dbReference>
<gene>
    <name evidence="10" type="ORF">METZ01_LOCUS61871</name>
</gene>
<keyword evidence="5" id="KW-0732">Signal</keyword>
<feature type="domain" description="Cytochrome c" evidence="9">
    <location>
        <begin position="15"/>
        <end position="85"/>
    </location>
</feature>
<dbReference type="InterPro" id="IPR011047">
    <property type="entry name" value="Quinoprotein_ADH-like_sf"/>
</dbReference>
<reference evidence="10" key="1">
    <citation type="submission" date="2018-05" db="EMBL/GenBank/DDBJ databases">
        <authorList>
            <person name="Lanie J.A."/>
            <person name="Ng W.-L."/>
            <person name="Kazmierczak K.M."/>
            <person name="Andrzejewski T.M."/>
            <person name="Davidsen T.M."/>
            <person name="Wayne K.J."/>
            <person name="Tettelin H."/>
            <person name="Glass J.I."/>
            <person name="Rusch D."/>
            <person name="Podicherti R."/>
            <person name="Tsui H.-C.T."/>
            <person name="Winkler M.E."/>
        </authorList>
    </citation>
    <scope>NUCLEOTIDE SEQUENCE</scope>
</reference>
<dbReference type="PANTHER" id="PTHR32303">
    <property type="entry name" value="QUINOPROTEIN ALCOHOL DEHYDROGENASE (CYTOCHROME C)"/>
    <property type="match status" value="1"/>
</dbReference>
<evidence type="ECO:0000256" key="8">
    <source>
        <dbReference type="SAM" id="MobiDB-lite"/>
    </source>
</evidence>
<evidence type="ECO:0000256" key="6">
    <source>
        <dbReference type="ARBA" id="ARBA00023002"/>
    </source>
</evidence>
<evidence type="ECO:0000256" key="4">
    <source>
        <dbReference type="ARBA" id="ARBA00022723"/>
    </source>
</evidence>
<dbReference type="PANTHER" id="PTHR32303:SF4">
    <property type="entry name" value="QUINOPROTEIN GLUCOSE DEHYDROGENASE"/>
    <property type="match status" value="1"/>
</dbReference>
<dbReference type="GO" id="GO:0020037">
    <property type="term" value="F:heme binding"/>
    <property type="evidence" value="ECO:0007669"/>
    <property type="project" value="InterPro"/>
</dbReference>
<dbReference type="SUPFAM" id="SSF50998">
    <property type="entry name" value="Quinoprotein alcohol dehydrogenase-like"/>
    <property type="match status" value="1"/>
</dbReference>
<dbReference type="InterPro" id="IPR002372">
    <property type="entry name" value="PQQ_rpt_dom"/>
</dbReference>
<feature type="non-terminal residue" evidence="10">
    <location>
        <position position="1"/>
    </location>
</feature>
<dbReference type="InterPro" id="IPR018391">
    <property type="entry name" value="PQQ_b-propeller_rpt"/>
</dbReference>
<feature type="region of interest" description="Disordered" evidence="8">
    <location>
        <begin position="464"/>
        <end position="483"/>
    </location>
</feature>
<keyword evidence="3" id="KW-0349">Heme</keyword>
<dbReference type="PROSITE" id="PS51007">
    <property type="entry name" value="CYTC"/>
    <property type="match status" value="1"/>
</dbReference>
<protein>
    <recommendedName>
        <fullName evidence="9">Cytochrome c domain-containing protein</fullName>
    </recommendedName>
</protein>
<keyword evidence="7" id="KW-0408">Iron</keyword>
<dbReference type="SMART" id="SM00564">
    <property type="entry name" value="PQQ"/>
    <property type="match status" value="3"/>
</dbReference>
<accession>A0A381T329</accession>
<evidence type="ECO:0000313" key="10">
    <source>
        <dbReference type="EMBL" id="SVA09017.1"/>
    </source>
</evidence>
<evidence type="ECO:0000256" key="5">
    <source>
        <dbReference type="ARBA" id="ARBA00022729"/>
    </source>
</evidence>
<dbReference type="AlphaFoldDB" id="A0A381T329"/>
<dbReference type="GO" id="GO:0016491">
    <property type="term" value="F:oxidoreductase activity"/>
    <property type="evidence" value="ECO:0007669"/>
    <property type="project" value="UniProtKB-KW"/>
</dbReference>
<name>A0A381T329_9ZZZZ</name>
<dbReference type="EMBL" id="UINC01003759">
    <property type="protein sequence ID" value="SVA09017.1"/>
    <property type="molecule type" value="Genomic_DNA"/>
</dbReference>
<dbReference type="InterPro" id="IPR036909">
    <property type="entry name" value="Cyt_c-like_dom_sf"/>
</dbReference>
<comment type="cofactor">
    <cofactor evidence="1">
        <name>pyrroloquinoline quinone</name>
        <dbReference type="ChEBI" id="CHEBI:58442"/>
    </cofactor>
</comment>
<proteinExistence type="inferred from homology"/>
<dbReference type="GO" id="GO:0046872">
    <property type="term" value="F:metal ion binding"/>
    <property type="evidence" value="ECO:0007669"/>
    <property type="project" value="UniProtKB-KW"/>
</dbReference>
<keyword evidence="6" id="KW-0560">Oxidoreductase</keyword>
<evidence type="ECO:0000256" key="3">
    <source>
        <dbReference type="ARBA" id="ARBA00022617"/>
    </source>
</evidence>
<evidence type="ECO:0000256" key="7">
    <source>
        <dbReference type="ARBA" id="ARBA00023004"/>
    </source>
</evidence>
<dbReference type="InterPro" id="IPR009056">
    <property type="entry name" value="Cyt_c-like_dom"/>
</dbReference>
<keyword evidence="4" id="KW-0479">Metal-binding</keyword>